<evidence type="ECO:0000313" key="2">
    <source>
        <dbReference type="EMBL" id="JAI02475.1"/>
    </source>
</evidence>
<accession>A0A0E9XII5</accession>
<proteinExistence type="predicted"/>
<reference evidence="2" key="1">
    <citation type="submission" date="2014-11" db="EMBL/GenBank/DDBJ databases">
        <authorList>
            <person name="Amaro Gonzalez C."/>
        </authorList>
    </citation>
    <scope>NUCLEOTIDE SEQUENCE</scope>
</reference>
<name>A0A0E9XII5_ANGAN</name>
<dbReference type="AlphaFoldDB" id="A0A0E9XII5"/>
<keyword evidence="1" id="KW-1133">Transmembrane helix</keyword>
<sequence>MDVNIIMLNSILPHCRYFTQGILDNSNISIGRVCGAVVHLNLLPYCRCDDIVCFTELQSLLGLMWLNNNLTSRIIKLQLLIHIFLFYKYICILLVRNFTRVIVYTCKVSCELY</sequence>
<dbReference type="EMBL" id="GBXM01006103">
    <property type="protein sequence ID" value="JAI02475.1"/>
    <property type="molecule type" value="Transcribed_RNA"/>
</dbReference>
<evidence type="ECO:0000256" key="1">
    <source>
        <dbReference type="SAM" id="Phobius"/>
    </source>
</evidence>
<reference evidence="2" key="2">
    <citation type="journal article" date="2015" name="Fish Shellfish Immunol.">
        <title>Early steps in the European eel (Anguilla anguilla)-Vibrio vulnificus interaction in the gills: Role of the RtxA13 toxin.</title>
        <authorList>
            <person name="Callol A."/>
            <person name="Pajuelo D."/>
            <person name="Ebbesson L."/>
            <person name="Teles M."/>
            <person name="MacKenzie S."/>
            <person name="Amaro C."/>
        </authorList>
    </citation>
    <scope>NUCLEOTIDE SEQUENCE</scope>
</reference>
<keyword evidence="1" id="KW-0472">Membrane</keyword>
<keyword evidence="1" id="KW-0812">Transmembrane</keyword>
<organism evidence="2">
    <name type="scientific">Anguilla anguilla</name>
    <name type="common">European freshwater eel</name>
    <name type="synonym">Muraena anguilla</name>
    <dbReference type="NCBI Taxonomy" id="7936"/>
    <lineage>
        <taxon>Eukaryota</taxon>
        <taxon>Metazoa</taxon>
        <taxon>Chordata</taxon>
        <taxon>Craniata</taxon>
        <taxon>Vertebrata</taxon>
        <taxon>Euteleostomi</taxon>
        <taxon>Actinopterygii</taxon>
        <taxon>Neopterygii</taxon>
        <taxon>Teleostei</taxon>
        <taxon>Anguilliformes</taxon>
        <taxon>Anguillidae</taxon>
        <taxon>Anguilla</taxon>
    </lineage>
</organism>
<feature type="transmembrane region" description="Helical" evidence="1">
    <location>
        <begin position="74"/>
        <end position="95"/>
    </location>
</feature>
<protein>
    <submittedName>
        <fullName evidence="2">Uncharacterized protein</fullName>
    </submittedName>
</protein>